<dbReference type="AlphaFoldDB" id="A0A8T0FMM5"/>
<name>A0A8T0FMM5_ARGBR</name>
<evidence type="ECO:0000313" key="2">
    <source>
        <dbReference type="Proteomes" id="UP000807504"/>
    </source>
</evidence>
<gene>
    <name evidence="1" type="ORF">HNY73_006466</name>
</gene>
<comment type="caution">
    <text evidence="1">The sequence shown here is derived from an EMBL/GenBank/DDBJ whole genome shotgun (WGS) entry which is preliminary data.</text>
</comment>
<evidence type="ECO:0000313" key="1">
    <source>
        <dbReference type="EMBL" id="KAF8791625.1"/>
    </source>
</evidence>
<proteinExistence type="predicted"/>
<accession>A0A8T0FMM5</accession>
<protein>
    <submittedName>
        <fullName evidence="1">Uncharacterized protein</fullName>
    </submittedName>
</protein>
<dbReference type="EMBL" id="JABXBU010000011">
    <property type="protein sequence ID" value="KAF8791625.1"/>
    <property type="molecule type" value="Genomic_DNA"/>
</dbReference>
<sequence>MDWIDELPPERAKEWHQFLEDFKSINNICIERCIVHPHVTRIELHGFADASEKYYGAVIYCRSYSSNGIPTVKLVTSKSRVAPVKSVTIPRLELCAAVLLSKLMKRVVIALQVDSPPTYLWSDSSIILAWIQKDPNMLKIFVGNRVSTIQQLTSAEQWHHVPSSQNPADLISRGLDPSSLHHSSLWWTGPPFLSTEDMYSSEPPPLSSIEEFQSECKTNQRVIQHELERFKFSDSNNFVHLNAKVNNFVHYIIGLSNNYCRLIRILSYIYRFLNNCRVNFPKNFGILKAVELK</sequence>
<dbReference type="PANTHER" id="PTHR22955">
    <property type="entry name" value="RETROTRANSPOSON"/>
    <property type="match status" value="1"/>
</dbReference>
<dbReference type="Proteomes" id="UP000807504">
    <property type="component" value="Unassembled WGS sequence"/>
</dbReference>
<organism evidence="1 2">
    <name type="scientific">Argiope bruennichi</name>
    <name type="common">Wasp spider</name>
    <name type="synonym">Aranea bruennichi</name>
    <dbReference type="NCBI Taxonomy" id="94029"/>
    <lineage>
        <taxon>Eukaryota</taxon>
        <taxon>Metazoa</taxon>
        <taxon>Ecdysozoa</taxon>
        <taxon>Arthropoda</taxon>
        <taxon>Chelicerata</taxon>
        <taxon>Arachnida</taxon>
        <taxon>Araneae</taxon>
        <taxon>Araneomorphae</taxon>
        <taxon>Entelegynae</taxon>
        <taxon>Araneoidea</taxon>
        <taxon>Araneidae</taxon>
        <taxon>Argiope</taxon>
    </lineage>
</organism>
<reference evidence="1" key="1">
    <citation type="journal article" date="2020" name="bioRxiv">
        <title>Chromosome-level reference genome of the European wasp spider Argiope bruennichi: a resource for studies on range expansion and evolutionary adaptation.</title>
        <authorList>
            <person name="Sheffer M.M."/>
            <person name="Hoppe A."/>
            <person name="Krehenwinkel H."/>
            <person name="Uhl G."/>
            <person name="Kuss A.W."/>
            <person name="Jensen L."/>
            <person name="Jensen C."/>
            <person name="Gillespie R.G."/>
            <person name="Hoff K.J."/>
            <person name="Prost S."/>
        </authorList>
    </citation>
    <scope>NUCLEOTIDE SEQUENCE</scope>
</reference>
<dbReference type="PANTHER" id="PTHR22955:SF77">
    <property type="entry name" value="ASPARTIC PUTATIVE DOMAIN-CONTAINING PROTEIN-RELATED"/>
    <property type="match status" value="1"/>
</dbReference>
<keyword evidence="2" id="KW-1185">Reference proteome</keyword>
<dbReference type="Pfam" id="PF05380">
    <property type="entry name" value="Peptidase_A17"/>
    <property type="match status" value="1"/>
</dbReference>
<dbReference type="InterPro" id="IPR008042">
    <property type="entry name" value="Retrotrans_Pao"/>
</dbReference>
<reference evidence="1" key="2">
    <citation type="submission" date="2020-06" db="EMBL/GenBank/DDBJ databases">
        <authorList>
            <person name="Sheffer M."/>
        </authorList>
    </citation>
    <scope>NUCLEOTIDE SEQUENCE</scope>
</reference>